<dbReference type="EMBL" id="JACAZE010000007">
    <property type="protein sequence ID" value="KAF7311043.1"/>
    <property type="molecule type" value="Genomic_DNA"/>
</dbReference>
<proteinExistence type="predicted"/>
<accession>A0A8H6WDQ2</accession>
<dbReference type="InterPro" id="IPR032675">
    <property type="entry name" value="LRR_dom_sf"/>
</dbReference>
<protein>
    <submittedName>
        <fullName evidence="2">F-box domain-containing protein</fullName>
    </submittedName>
</protein>
<dbReference type="InterPro" id="IPR001810">
    <property type="entry name" value="F-box_dom"/>
</dbReference>
<dbReference type="SUPFAM" id="SSF81383">
    <property type="entry name" value="F-box domain"/>
    <property type="match status" value="1"/>
</dbReference>
<gene>
    <name evidence="2" type="ORF">HMN09_00647800</name>
</gene>
<evidence type="ECO:0000313" key="2">
    <source>
        <dbReference type="EMBL" id="KAF7311043.1"/>
    </source>
</evidence>
<dbReference type="InterPro" id="IPR036047">
    <property type="entry name" value="F-box-like_dom_sf"/>
</dbReference>
<dbReference type="SUPFAM" id="SSF52047">
    <property type="entry name" value="RNI-like"/>
    <property type="match status" value="1"/>
</dbReference>
<dbReference type="Gene3D" id="3.80.10.10">
    <property type="entry name" value="Ribonuclease Inhibitor"/>
    <property type="match status" value="1"/>
</dbReference>
<evidence type="ECO:0000313" key="3">
    <source>
        <dbReference type="Proteomes" id="UP000613580"/>
    </source>
</evidence>
<feature type="domain" description="F-box" evidence="1">
    <location>
        <begin position="116"/>
        <end position="170"/>
    </location>
</feature>
<reference evidence="2" key="1">
    <citation type="submission" date="2020-05" db="EMBL/GenBank/DDBJ databases">
        <title>Mycena genomes resolve the evolution of fungal bioluminescence.</title>
        <authorList>
            <person name="Tsai I.J."/>
        </authorList>
    </citation>
    <scope>NUCLEOTIDE SEQUENCE</scope>
    <source>
        <strain evidence="2">110903Hualien_Pintung</strain>
    </source>
</reference>
<dbReference type="OrthoDB" id="3226575at2759"/>
<comment type="caution">
    <text evidence="2">The sequence shown here is derived from an EMBL/GenBank/DDBJ whole genome shotgun (WGS) entry which is preliminary data.</text>
</comment>
<dbReference type="Proteomes" id="UP000613580">
    <property type="component" value="Unassembled WGS sequence"/>
</dbReference>
<sequence>MSAMSIMRMLPEGDREYLARVAALRNGETTVQGATNRIPGTQQLNRHLKSVMMAWVPHVFDEDERDGIRRECFRYLVIAHEIENVQRDIWPRRLPPEVEAQKNFAWSNYQLRYFRLFRVNDLPTEVLNNILRLVIWDSSKTPVQTRLNITWVCKRWREIALNDATLWTAIWFRPSGSRLERAFAWLDRAKKAPVDVRLDCGGVFIPGLEDQELQGTIAAPELRDMLIRILEKRESIRMLIMTLDDWDSALTVLELLATIGRLGMPKLERFELHRGGTRNETRHSLIWPNPIAHPFLGGIEPPILSYLSLNGVPIEWNRSVLENLTTFDIRRLPNSYMPDLRRFREILSSCPRLVKLSLDGAGPRFDSISGDMEPIDLPLLRTLVVAEFTRSYAIFIFSLFTARNVNDLTLMNFCGDDYTVLFDMLTGMFPNVQLLTAYSLQFEVEGSPVMVRWLESMPKLTYMRVANQASHFYGLFFRDDLALPVVAPSLQVIDCQAIDTTELLVKWAQNRGEIGAPLKKIYVSENLGKKLSDEEVQTLLKICPLSLLPRGATTPEEDILQRA</sequence>
<dbReference type="Pfam" id="PF12937">
    <property type="entry name" value="F-box-like"/>
    <property type="match status" value="1"/>
</dbReference>
<evidence type="ECO:0000259" key="1">
    <source>
        <dbReference type="PROSITE" id="PS50181"/>
    </source>
</evidence>
<keyword evidence="3" id="KW-1185">Reference proteome</keyword>
<name>A0A8H6WDQ2_MYCCL</name>
<organism evidence="2 3">
    <name type="scientific">Mycena chlorophos</name>
    <name type="common">Agaric fungus</name>
    <name type="synonym">Agaricus chlorophos</name>
    <dbReference type="NCBI Taxonomy" id="658473"/>
    <lineage>
        <taxon>Eukaryota</taxon>
        <taxon>Fungi</taxon>
        <taxon>Dikarya</taxon>
        <taxon>Basidiomycota</taxon>
        <taxon>Agaricomycotina</taxon>
        <taxon>Agaricomycetes</taxon>
        <taxon>Agaricomycetidae</taxon>
        <taxon>Agaricales</taxon>
        <taxon>Marasmiineae</taxon>
        <taxon>Mycenaceae</taxon>
        <taxon>Mycena</taxon>
    </lineage>
</organism>
<dbReference type="Gene3D" id="1.20.1280.50">
    <property type="match status" value="1"/>
</dbReference>
<dbReference type="PROSITE" id="PS50181">
    <property type="entry name" value="FBOX"/>
    <property type="match status" value="1"/>
</dbReference>
<dbReference type="AlphaFoldDB" id="A0A8H6WDQ2"/>